<keyword evidence="2" id="KW-0808">Transferase</keyword>
<evidence type="ECO:0000256" key="2">
    <source>
        <dbReference type="ARBA" id="ARBA00022679"/>
    </source>
</evidence>
<dbReference type="PANTHER" id="PTHR46402">
    <property type="entry name" value="SET AND MYND DOMAIN-CONTAINING PROTEIN 5"/>
    <property type="match status" value="1"/>
</dbReference>
<dbReference type="CDD" id="cd20071">
    <property type="entry name" value="SET_SMYD"/>
    <property type="match status" value="1"/>
</dbReference>
<evidence type="ECO:0000259" key="9">
    <source>
        <dbReference type="PROSITE" id="PS50280"/>
    </source>
</evidence>
<dbReference type="Proteomes" id="UP001497497">
    <property type="component" value="Unassembled WGS sequence"/>
</dbReference>
<name>A0AAV2HQ91_LYMST</name>
<dbReference type="GO" id="GO:0008270">
    <property type="term" value="F:zinc ion binding"/>
    <property type="evidence" value="ECO:0007669"/>
    <property type="project" value="UniProtKB-KW"/>
</dbReference>
<dbReference type="Pfam" id="PF01753">
    <property type="entry name" value="zf-MYND"/>
    <property type="match status" value="2"/>
</dbReference>
<dbReference type="GO" id="GO:0042799">
    <property type="term" value="F:histone H4K20 methyltransferase activity"/>
    <property type="evidence" value="ECO:0007669"/>
    <property type="project" value="TreeGrafter"/>
</dbReference>
<evidence type="ECO:0000259" key="10">
    <source>
        <dbReference type="PROSITE" id="PS50865"/>
    </source>
</evidence>
<sequence length="933" mass="102679">MTSLSTLVCGLRDDDVELSLENEVLKKWGLYNALRSFSDRARISGAGSHNIAIDPKADTELLSWYESGSGNDLYSFSGTNIISVSLKDTNYNNAHDCYLKGQFCDALIYLDYAFESRDQSVDARLWTLRAKVMNAVEDHLETLKSIVHVQEAERSFELYIEGAKALEKLGLVITSEEWLKTIVLSASGDISRDKWVQTAYKLLQEIHTQRVYLPYVKEAPVRVFITGSGRGLAPTKTVLKGQLLFAELPELIEQNMASDSITACAHCGLSLVKPEDVFSKGHLAIADLQRAFKKFWPKRKSTPCKTCDRVVYCNDTCRDAAWQRYHKVICPTVPNSTVAMLYDVRKSFRDVMPTDGSSWQGWWNAEFSPTLLSKLWATIISTAKLAATGTGQPSKTDWVKAASQFEKYSSAGGSVSAQETIPKMFELMVNIFKRSKVLRYDVTAEDFNKRHQQVQTNFIEFHDVTDALHGFVDKMRQDPKRNKKIGQFFQEPLPRAEFHGLFPLASTINHSCFPNAKILSGVLDGKPGIRVMATKEIEAGEEITVAYVDTGLKKAERRKKLWSRYAFLCQCPRCLYEGDGPEVCTHCGKKADDGPNISSTLVLNKDAPVYESSCLSRSNKPQLIPFSTKGTPVAIVPAAGNVTPTSTGTSSTTVKQSTTSTPSTIANPTTTATANMTPTTTMISSASETDSTTSTLSSTAAPLATATTFNNSTLSTTDTPKIPDRHSTIATPSATALITNRVKDSPKMTAVVASSLLTSEDPQEMNLSANSEVIKTQMTRLAFGDSMFSACTAEIPEQGDHRSEQVCTYSTLRNANNDSFVIKQSRDESRVTHPGPSVESTSHNQGMSPNALRINQDTDCGSCCHDDRDGNIKTSHNINESLTGEMMAGNRAGLRAPTSFPHCGRCGRAWYCSQACQKEAWKKGHKKVCAKKL</sequence>
<dbReference type="InterPro" id="IPR001214">
    <property type="entry name" value="SET_dom"/>
</dbReference>
<evidence type="ECO:0000256" key="4">
    <source>
        <dbReference type="ARBA" id="ARBA00022723"/>
    </source>
</evidence>
<dbReference type="PROSITE" id="PS50865">
    <property type="entry name" value="ZF_MYND_2"/>
    <property type="match status" value="2"/>
</dbReference>
<feature type="region of interest" description="Disordered" evidence="8">
    <location>
        <begin position="824"/>
        <end position="849"/>
    </location>
</feature>
<dbReference type="Pfam" id="PF00856">
    <property type="entry name" value="SET"/>
    <property type="match status" value="1"/>
</dbReference>
<dbReference type="GO" id="GO:0045814">
    <property type="term" value="P:negative regulation of gene expression, epigenetic"/>
    <property type="evidence" value="ECO:0007669"/>
    <property type="project" value="TreeGrafter"/>
</dbReference>
<evidence type="ECO:0000256" key="5">
    <source>
        <dbReference type="ARBA" id="ARBA00022771"/>
    </source>
</evidence>
<feature type="domain" description="SET" evidence="9">
    <location>
        <begin position="219"/>
        <end position="548"/>
    </location>
</feature>
<keyword evidence="5 7" id="KW-0863">Zinc-finger</keyword>
<dbReference type="SUPFAM" id="SSF82199">
    <property type="entry name" value="SET domain"/>
    <property type="match status" value="1"/>
</dbReference>
<proteinExistence type="predicted"/>
<organism evidence="11 12">
    <name type="scientific">Lymnaea stagnalis</name>
    <name type="common">Great pond snail</name>
    <name type="synonym">Helix stagnalis</name>
    <dbReference type="NCBI Taxonomy" id="6523"/>
    <lineage>
        <taxon>Eukaryota</taxon>
        <taxon>Metazoa</taxon>
        <taxon>Spiralia</taxon>
        <taxon>Lophotrochozoa</taxon>
        <taxon>Mollusca</taxon>
        <taxon>Gastropoda</taxon>
        <taxon>Heterobranchia</taxon>
        <taxon>Euthyneura</taxon>
        <taxon>Panpulmonata</taxon>
        <taxon>Hygrophila</taxon>
        <taxon>Lymnaeoidea</taxon>
        <taxon>Lymnaeidae</taxon>
        <taxon>Lymnaea</taxon>
    </lineage>
</organism>
<dbReference type="GO" id="GO:0032259">
    <property type="term" value="P:methylation"/>
    <property type="evidence" value="ECO:0007669"/>
    <property type="project" value="UniProtKB-KW"/>
</dbReference>
<evidence type="ECO:0000256" key="1">
    <source>
        <dbReference type="ARBA" id="ARBA00022603"/>
    </source>
</evidence>
<feature type="domain" description="MYND-type" evidence="10">
    <location>
        <begin position="860"/>
        <end position="929"/>
    </location>
</feature>
<reference evidence="11 12" key="1">
    <citation type="submission" date="2024-04" db="EMBL/GenBank/DDBJ databases">
        <authorList>
            <consortium name="Genoscope - CEA"/>
            <person name="William W."/>
        </authorList>
    </citation>
    <scope>NUCLEOTIDE SEQUENCE [LARGE SCALE GENOMIC DNA]</scope>
</reference>
<dbReference type="PROSITE" id="PS50280">
    <property type="entry name" value="SET"/>
    <property type="match status" value="1"/>
</dbReference>
<dbReference type="AlphaFoldDB" id="A0AAV2HQ91"/>
<evidence type="ECO:0000256" key="8">
    <source>
        <dbReference type="SAM" id="MobiDB-lite"/>
    </source>
</evidence>
<keyword evidence="1" id="KW-0489">Methyltransferase</keyword>
<keyword evidence="4" id="KW-0479">Metal-binding</keyword>
<dbReference type="InterPro" id="IPR046341">
    <property type="entry name" value="SET_dom_sf"/>
</dbReference>
<keyword evidence="12" id="KW-1185">Reference proteome</keyword>
<dbReference type="EMBL" id="CAXITT010000188">
    <property type="protein sequence ID" value="CAL1535004.1"/>
    <property type="molecule type" value="Genomic_DNA"/>
</dbReference>
<evidence type="ECO:0000313" key="12">
    <source>
        <dbReference type="Proteomes" id="UP001497497"/>
    </source>
</evidence>
<evidence type="ECO:0000256" key="7">
    <source>
        <dbReference type="PROSITE-ProRule" id="PRU00134"/>
    </source>
</evidence>
<keyword evidence="3" id="KW-0949">S-adenosyl-L-methionine</keyword>
<dbReference type="SUPFAM" id="SSF144232">
    <property type="entry name" value="HIT/MYND zinc finger-like"/>
    <property type="match status" value="2"/>
</dbReference>
<gene>
    <name evidence="11" type="ORF">GSLYS_00008964001</name>
</gene>
<dbReference type="Gene3D" id="2.170.270.10">
    <property type="entry name" value="SET domain"/>
    <property type="match status" value="1"/>
</dbReference>
<evidence type="ECO:0000256" key="3">
    <source>
        <dbReference type="ARBA" id="ARBA00022691"/>
    </source>
</evidence>
<evidence type="ECO:0000313" key="11">
    <source>
        <dbReference type="EMBL" id="CAL1535004.1"/>
    </source>
</evidence>
<keyword evidence="6" id="KW-0862">Zinc</keyword>
<feature type="domain" description="MYND-type" evidence="10">
    <location>
        <begin position="264"/>
        <end position="330"/>
    </location>
</feature>
<protein>
    <recommendedName>
        <fullName evidence="13">Suppressor of anucleate metulae protein B</fullName>
    </recommendedName>
</protein>
<dbReference type="SMART" id="SM00317">
    <property type="entry name" value="SET"/>
    <property type="match status" value="1"/>
</dbReference>
<comment type="caution">
    <text evidence="11">The sequence shown here is derived from an EMBL/GenBank/DDBJ whole genome shotgun (WGS) entry which is preliminary data.</text>
</comment>
<dbReference type="InterPro" id="IPR002893">
    <property type="entry name" value="Znf_MYND"/>
</dbReference>
<evidence type="ECO:0000256" key="6">
    <source>
        <dbReference type="ARBA" id="ARBA00022833"/>
    </source>
</evidence>
<dbReference type="Gene3D" id="6.10.140.2220">
    <property type="match status" value="2"/>
</dbReference>
<accession>A0AAV2HQ91</accession>
<feature type="compositionally biased region" description="Polar residues" evidence="8">
    <location>
        <begin position="838"/>
        <end position="849"/>
    </location>
</feature>
<dbReference type="PANTHER" id="PTHR46402:SF2">
    <property type="entry name" value="HISTONE-LYSINE N-TRIMETHYLTRANSFERASE SMYD5"/>
    <property type="match status" value="1"/>
</dbReference>
<feature type="region of interest" description="Disordered" evidence="8">
    <location>
        <begin position="644"/>
        <end position="676"/>
    </location>
</feature>
<evidence type="ECO:0008006" key="13">
    <source>
        <dbReference type="Google" id="ProtNLM"/>
    </source>
</evidence>